<evidence type="ECO:0000313" key="2">
    <source>
        <dbReference type="EMBL" id="KAJ1257206.1"/>
    </source>
</evidence>
<keyword evidence="3" id="KW-1185">Reference proteome</keyword>
<keyword evidence="1" id="KW-0812">Transmembrane</keyword>
<reference evidence="2 3" key="1">
    <citation type="submission" date="2022-10" db="EMBL/GenBank/DDBJ databases">
        <title>WGS assembly of Paspalum vaginatum 540-79.</title>
        <authorList>
            <person name="Sun G."/>
            <person name="Wase N."/>
            <person name="Shu S."/>
            <person name="Jenkins J."/>
            <person name="Zhou B."/>
            <person name="Torres-Rodriguez J."/>
            <person name="Chen C."/>
            <person name="Sandor L."/>
            <person name="Plott C."/>
            <person name="Yoshinga Y."/>
            <person name="Daum C."/>
            <person name="Qi P."/>
            <person name="Barry K."/>
            <person name="Lipzen A."/>
            <person name="Berry L."/>
            <person name="Pedersen C."/>
            <person name="Gottilla T."/>
            <person name="Foltz A."/>
            <person name="Yu H."/>
            <person name="O'Malley R."/>
            <person name="Zhang C."/>
            <person name="Devos K."/>
            <person name="Sigmon B."/>
            <person name="Yu B."/>
            <person name="Obata T."/>
            <person name="Schmutz J."/>
            <person name="Schnable J."/>
        </authorList>
    </citation>
    <scope>NUCLEOTIDE SEQUENCE [LARGE SCALE GENOMIC DNA]</scope>
    <source>
        <strain evidence="3">cv. 540-79</strain>
    </source>
</reference>
<dbReference type="EMBL" id="MU629438">
    <property type="protein sequence ID" value="KAJ1257206.1"/>
    <property type="molecule type" value="Genomic_DNA"/>
</dbReference>
<accession>A0A9W7XER1</accession>
<evidence type="ECO:0000313" key="3">
    <source>
        <dbReference type="Proteomes" id="UP001164776"/>
    </source>
</evidence>
<feature type="transmembrane region" description="Helical" evidence="1">
    <location>
        <begin position="16"/>
        <end position="33"/>
    </location>
</feature>
<name>A0A9W7XER1_9POAL</name>
<proteinExistence type="predicted"/>
<sequence>MVDKIYRRGCNMRRQGFLYFSFSGSYAYLFTLIDQHHGHLPDPRALAMPSTVNIDISNQIGLWNITCSSPFRNSYFDEFMGAVERYNANF</sequence>
<keyword evidence="1" id="KW-1133">Transmembrane helix</keyword>
<evidence type="ECO:0000256" key="1">
    <source>
        <dbReference type="SAM" id="Phobius"/>
    </source>
</evidence>
<comment type="caution">
    <text evidence="2">The sequence shown here is derived from an EMBL/GenBank/DDBJ whole genome shotgun (WGS) entry which is preliminary data.</text>
</comment>
<gene>
    <name evidence="2" type="ORF">BS78_K183000</name>
</gene>
<organism evidence="2 3">
    <name type="scientific">Paspalum vaginatum</name>
    <name type="common">seashore paspalum</name>
    <dbReference type="NCBI Taxonomy" id="158149"/>
    <lineage>
        <taxon>Eukaryota</taxon>
        <taxon>Viridiplantae</taxon>
        <taxon>Streptophyta</taxon>
        <taxon>Embryophyta</taxon>
        <taxon>Tracheophyta</taxon>
        <taxon>Spermatophyta</taxon>
        <taxon>Magnoliopsida</taxon>
        <taxon>Liliopsida</taxon>
        <taxon>Poales</taxon>
        <taxon>Poaceae</taxon>
        <taxon>PACMAD clade</taxon>
        <taxon>Panicoideae</taxon>
        <taxon>Andropogonodae</taxon>
        <taxon>Paspaleae</taxon>
        <taxon>Paspalinae</taxon>
        <taxon>Paspalum</taxon>
    </lineage>
</organism>
<dbReference type="Proteomes" id="UP001164776">
    <property type="component" value="Unassembled WGS sequence"/>
</dbReference>
<dbReference type="AlphaFoldDB" id="A0A9W7XER1"/>
<keyword evidence="1" id="KW-0472">Membrane</keyword>
<protein>
    <submittedName>
        <fullName evidence="2">Uncharacterized protein</fullName>
    </submittedName>
</protein>